<organism evidence="9 10">
    <name type="scientific">Octadecabacter antarcticus 307</name>
    <dbReference type="NCBI Taxonomy" id="391626"/>
    <lineage>
        <taxon>Bacteria</taxon>
        <taxon>Pseudomonadati</taxon>
        <taxon>Pseudomonadota</taxon>
        <taxon>Alphaproteobacteria</taxon>
        <taxon>Rhodobacterales</taxon>
        <taxon>Roseobacteraceae</taxon>
        <taxon>Octadecabacter</taxon>
    </lineage>
</organism>
<dbReference type="KEGG" id="oat:OAN307_c20120"/>
<keyword evidence="3" id="KW-1003">Cell membrane</keyword>
<dbReference type="Pfam" id="PF00005">
    <property type="entry name" value="ABC_tran"/>
    <property type="match status" value="1"/>
</dbReference>
<dbReference type="InterPro" id="IPR017871">
    <property type="entry name" value="ABC_transporter-like_CS"/>
</dbReference>
<dbReference type="InterPro" id="IPR003439">
    <property type="entry name" value="ABC_transporter-like_ATP-bd"/>
</dbReference>
<evidence type="ECO:0000256" key="7">
    <source>
        <dbReference type="ARBA" id="ARBA00023136"/>
    </source>
</evidence>
<dbReference type="GO" id="GO:0140359">
    <property type="term" value="F:ABC-type transporter activity"/>
    <property type="evidence" value="ECO:0007669"/>
    <property type="project" value="UniProtKB-ARBA"/>
</dbReference>
<dbReference type="AlphaFoldDB" id="M9RCU9"/>
<dbReference type="Gene3D" id="2.40.50.100">
    <property type="match status" value="1"/>
</dbReference>
<evidence type="ECO:0000259" key="8">
    <source>
        <dbReference type="PROSITE" id="PS50893"/>
    </source>
</evidence>
<dbReference type="STRING" id="391626.OAN307_c20120"/>
<reference evidence="9 10" key="1">
    <citation type="journal article" date="2013" name="PLoS ONE">
        <title>Poles Apart: Arctic and Antarctic Octadecabacter strains Share High Genome Plasticity and a New Type of Xanthorhodopsin.</title>
        <authorList>
            <person name="Vollmers J."/>
            <person name="Voget S."/>
            <person name="Dietrich S."/>
            <person name="Gollnow K."/>
            <person name="Smits M."/>
            <person name="Meyer K."/>
            <person name="Brinkhoff T."/>
            <person name="Simon M."/>
            <person name="Daniel R."/>
        </authorList>
    </citation>
    <scope>NUCLEOTIDE SEQUENCE [LARGE SCALE GENOMIC DNA]</scope>
    <source>
        <strain evidence="9 10">307</strain>
    </source>
</reference>
<protein>
    <submittedName>
        <fullName evidence="9">ABC transporter ATP-binding protein</fullName>
    </submittedName>
</protein>
<dbReference type="PROSITE" id="PS00211">
    <property type="entry name" value="ABC_TRANSPORTER_1"/>
    <property type="match status" value="1"/>
</dbReference>
<name>M9RCU9_9RHOB</name>
<dbReference type="OrthoDB" id="9767663at2"/>
<evidence type="ECO:0000313" key="10">
    <source>
        <dbReference type="Proteomes" id="UP000005307"/>
    </source>
</evidence>
<dbReference type="GO" id="GO:0055052">
    <property type="term" value="C:ATP-binding cassette (ABC) transporter complex, substrate-binding subunit-containing"/>
    <property type="evidence" value="ECO:0007669"/>
    <property type="project" value="TreeGrafter"/>
</dbReference>
<dbReference type="InterPro" id="IPR027417">
    <property type="entry name" value="P-loop_NTPase"/>
</dbReference>
<keyword evidence="10" id="KW-1185">Reference proteome</keyword>
<comment type="similarity">
    <text evidence="1">Belongs to the ABC transporter superfamily.</text>
</comment>
<dbReference type="HOGENOM" id="CLU_000604_1_1_5"/>
<dbReference type="Gene3D" id="3.40.50.300">
    <property type="entry name" value="P-loop containing nucleotide triphosphate hydrolases"/>
    <property type="match status" value="1"/>
</dbReference>
<dbReference type="InterPro" id="IPR012340">
    <property type="entry name" value="NA-bd_OB-fold"/>
</dbReference>
<keyword evidence="2" id="KW-0813">Transport</keyword>
<feature type="domain" description="ABC transporter" evidence="8">
    <location>
        <begin position="4"/>
        <end position="235"/>
    </location>
</feature>
<dbReference type="RefSeq" id="WP_015499680.1">
    <property type="nucleotide sequence ID" value="NC_020911.1"/>
</dbReference>
<evidence type="ECO:0000313" key="9">
    <source>
        <dbReference type="EMBL" id="AGI67655.1"/>
    </source>
</evidence>
<evidence type="ECO:0000256" key="6">
    <source>
        <dbReference type="ARBA" id="ARBA00022967"/>
    </source>
</evidence>
<sequence length="362" mass="39300">MARITFNNVNKIYPDGTPAVSSLNMEIASGEFLCIVGPSGCGKSSTLRMLAGLERVSSGHILIDGEDVSNTPARDRDIAMVFENYALYPHLTVRENIAMPLVARNTPKAETQSRVADIAGRLSIESQLNKKPAKLSGGQRQRVALARAMIRSPRMFIMDEPLGHLEAYLRVELRREIRALHENSGGTTIYITHDQEEAAAISDRIAVMSRGVLQQVGTFKELIDHPVNRTVAEFVGEPPISILEDVKLTETGVMLGDVEFSLPAASIRRANKVSGPFALGVRPRDFQVVAKDDVGIGAKVRSVQPMGEWAILLCDTAAGALTVVNPTASALRLESEIRLSPVLSRVHLFAADGTNLSVEENL</sequence>
<dbReference type="PANTHER" id="PTHR43875:SF15">
    <property type="entry name" value="TREHALOSE IMPORT ATP-BINDING PROTEIN SUGC"/>
    <property type="match status" value="1"/>
</dbReference>
<dbReference type="Gene3D" id="2.40.50.140">
    <property type="entry name" value="Nucleic acid-binding proteins"/>
    <property type="match status" value="1"/>
</dbReference>
<dbReference type="Proteomes" id="UP000005307">
    <property type="component" value="Chromosome"/>
</dbReference>
<accession>M9RCU9</accession>
<proteinExistence type="inferred from homology"/>
<dbReference type="PANTHER" id="PTHR43875">
    <property type="entry name" value="MALTODEXTRIN IMPORT ATP-BINDING PROTEIN MSMX"/>
    <property type="match status" value="1"/>
</dbReference>
<dbReference type="eggNOG" id="COG3842">
    <property type="taxonomic scope" value="Bacteria"/>
</dbReference>
<evidence type="ECO:0000256" key="3">
    <source>
        <dbReference type="ARBA" id="ARBA00022475"/>
    </source>
</evidence>
<keyword evidence="4" id="KW-0547">Nucleotide-binding</keyword>
<evidence type="ECO:0000256" key="1">
    <source>
        <dbReference type="ARBA" id="ARBA00005417"/>
    </source>
</evidence>
<dbReference type="SUPFAM" id="SSF52540">
    <property type="entry name" value="P-loop containing nucleoside triphosphate hydrolases"/>
    <property type="match status" value="1"/>
</dbReference>
<evidence type="ECO:0000256" key="4">
    <source>
        <dbReference type="ARBA" id="ARBA00022741"/>
    </source>
</evidence>
<dbReference type="InterPro" id="IPR047641">
    <property type="entry name" value="ABC_transpr_MalK/UgpC-like"/>
</dbReference>
<dbReference type="SUPFAM" id="SSF50331">
    <property type="entry name" value="MOP-like"/>
    <property type="match status" value="1"/>
</dbReference>
<dbReference type="EMBL" id="CP003740">
    <property type="protein sequence ID" value="AGI67655.1"/>
    <property type="molecule type" value="Genomic_DNA"/>
</dbReference>
<keyword evidence="6" id="KW-1278">Translocase</keyword>
<keyword evidence="5 9" id="KW-0067">ATP-binding</keyword>
<dbReference type="GO" id="GO:0016887">
    <property type="term" value="F:ATP hydrolysis activity"/>
    <property type="evidence" value="ECO:0007669"/>
    <property type="project" value="InterPro"/>
</dbReference>
<evidence type="ECO:0000256" key="2">
    <source>
        <dbReference type="ARBA" id="ARBA00022448"/>
    </source>
</evidence>
<dbReference type="PROSITE" id="PS50893">
    <property type="entry name" value="ABC_TRANSPORTER_2"/>
    <property type="match status" value="1"/>
</dbReference>
<dbReference type="SMART" id="SM00382">
    <property type="entry name" value="AAA"/>
    <property type="match status" value="1"/>
</dbReference>
<dbReference type="FunFam" id="3.40.50.300:FF:000042">
    <property type="entry name" value="Maltose/maltodextrin ABC transporter, ATP-binding protein"/>
    <property type="match status" value="1"/>
</dbReference>
<dbReference type="InterPro" id="IPR003593">
    <property type="entry name" value="AAA+_ATPase"/>
</dbReference>
<gene>
    <name evidence="9" type="ORF">OAN307_c20120</name>
</gene>
<evidence type="ECO:0000256" key="5">
    <source>
        <dbReference type="ARBA" id="ARBA00022840"/>
    </source>
</evidence>
<keyword evidence="7" id="KW-0472">Membrane</keyword>
<dbReference type="InterPro" id="IPR008995">
    <property type="entry name" value="Mo/tungstate-bd_C_term_dom"/>
</dbReference>
<dbReference type="GO" id="GO:0005524">
    <property type="term" value="F:ATP binding"/>
    <property type="evidence" value="ECO:0007669"/>
    <property type="project" value="UniProtKB-KW"/>
</dbReference>